<accession>A0A0L9V3A1</accession>
<feature type="compositionally biased region" description="Basic and acidic residues" evidence="1">
    <location>
        <begin position="1"/>
        <end position="17"/>
    </location>
</feature>
<evidence type="ECO:0000313" key="2">
    <source>
        <dbReference type="EMBL" id="KOM49503.1"/>
    </source>
</evidence>
<reference evidence="3" key="1">
    <citation type="journal article" date="2015" name="Proc. Natl. Acad. Sci. U.S.A.">
        <title>Genome sequencing of adzuki bean (Vigna angularis) provides insight into high starch and low fat accumulation and domestication.</title>
        <authorList>
            <person name="Yang K."/>
            <person name="Tian Z."/>
            <person name="Chen C."/>
            <person name="Luo L."/>
            <person name="Zhao B."/>
            <person name="Wang Z."/>
            <person name="Yu L."/>
            <person name="Li Y."/>
            <person name="Sun Y."/>
            <person name="Li W."/>
            <person name="Chen Y."/>
            <person name="Li Y."/>
            <person name="Zhang Y."/>
            <person name="Ai D."/>
            <person name="Zhao J."/>
            <person name="Shang C."/>
            <person name="Ma Y."/>
            <person name="Wu B."/>
            <person name="Wang M."/>
            <person name="Gao L."/>
            <person name="Sun D."/>
            <person name="Zhang P."/>
            <person name="Guo F."/>
            <person name="Wang W."/>
            <person name="Li Y."/>
            <person name="Wang J."/>
            <person name="Varshney R.K."/>
            <person name="Wang J."/>
            <person name="Ling H.Q."/>
            <person name="Wan P."/>
        </authorList>
    </citation>
    <scope>NUCLEOTIDE SEQUENCE</scope>
    <source>
        <strain evidence="3">cv. Jingnong 6</strain>
    </source>
</reference>
<name>A0A0L9V3A1_PHAAN</name>
<dbReference type="STRING" id="3914.A0A0L9V3A1"/>
<feature type="region of interest" description="Disordered" evidence="1">
    <location>
        <begin position="1"/>
        <end position="31"/>
    </location>
</feature>
<sequence length="188" mass="21562">MKRKKERETGLDAEKDSLQNSKKGKKFSEEGEYLANDEEKIHLHRVVNQMRREQNYLASINGHKGISGFLAELFFTSHLELLTMEESKDGRKETSVMEAMQTVSEHITTLVLYGDGQVILEDLEVEMRKQELSRRYAIEFESCKKSLVFQVSWFEAVLIINGTEGVISITTQTSRPELAGTSQWVPFL</sequence>
<protein>
    <submittedName>
        <fullName evidence="2">Uncharacterized protein</fullName>
    </submittedName>
</protein>
<dbReference type="Gramene" id="KOM49503">
    <property type="protein sequence ID" value="KOM49503"/>
    <property type="gene ID" value="LR48_Vigan08g033000"/>
</dbReference>
<organism evidence="2 3">
    <name type="scientific">Phaseolus angularis</name>
    <name type="common">Azuki bean</name>
    <name type="synonym">Vigna angularis</name>
    <dbReference type="NCBI Taxonomy" id="3914"/>
    <lineage>
        <taxon>Eukaryota</taxon>
        <taxon>Viridiplantae</taxon>
        <taxon>Streptophyta</taxon>
        <taxon>Embryophyta</taxon>
        <taxon>Tracheophyta</taxon>
        <taxon>Spermatophyta</taxon>
        <taxon>Magnoliopsida</taxon>
        <taxon>eudicotyledons</taxon>
        <taxon>Gunneridae</taxon>
        <taxon>Pentapetalae</taxon>
        <taxon>rosids</taxon>
        <taxon>fabids</taxon>
        <taxon>Fabales</taxon>
        <taxon>Fabaceae</taxon>
        <taxon>Papilionoideae</taxon>
        <taxon>50 kb inversion clade</taxon>
        <taxon>NPAAA clade</taxon>
        <taxon>indigoferoid/millettioid clade</taxon>
        <taxon>Phaseoleae</taxon>
        <taxon>Vigna</taxon>
    </lineage>
</organism>
<evidence type="ECO:0000313" key="3">
    <source>
        <dbReference type="Proteomes" id="UP000053144"/>
    </source>
</evidence>
<evidence type="ECO:0000256" key="1">
    <source>
        <dbReference type="SAM" id="MobiDB-lite"/>
    </source>
</evidence>
<dbReference type="AlphaFoldDB" id="A0A0L9V3A1"/>
<dbReference type="Proteomes" id="UP000053144">
    <property type="component" value="Chromosome 8"/>
</dbReference>
<gene>
    <name evidence="2" type="ORF">LR48_Vigan08g033000</name>
</gene>
<dbReference type="EMBL" id="CM003378">
    <property type="protein sequence ID" value="KOM49503.1"/>
    <property type="molecule type" value="Genomic_DNA"/>
</dbReference>
<proteinExistence type="predicted"/>